<feature type="chain" id="PRO_5047062891" description="Lipoprotein" evidence="1">
    <location>
        <begin position="18"/>
        <end position="218"/>
    </location>
</feature>
<keyword evidence="3" id="KW-1185">Reference proteome</keyword>
<keyword evidence="1" id="KW-0732">Signal</keyword>
<evidence type="ECO:0000256" key="1">
    <source>
        <dbReference type="SAM" id="SignalP"/>
    </source>
</evidence>
<dbReference type="PROSITE" id="PS51257">
    <property type="entry name" value="PROKAR_LIPOPROTEIN"/>
    <property type="match status" value="1"/>
</dbReference>
<reference evidence="2 3" key="1">
    <citation type="submission" date="2023-11" db="EMBL/GenBank/DDBJ databases">
        <title>MicrobeMod: A computational toolkit for identifying prokaryotic methylation and restriction-modification with nanopore sequencing.</title>
        <authorList>
            <person name="Crits-Christoph A."/>
            <person name="Kang S.C."/>
            <person name="Lee H."/>
            <person name="Ostrov N."/>
        </authorList>
    </citation>
    <scope>NUCLEOTIDE SEQUENCE [LARGE SCALE GENOMIC DNA]</scope>
    <source>
        <strain evidence="2 3">ATCC 14820</strain>
    </source>
</reference>
<evidence type="ECO:0008006" key="4">
    <source>
        <dbReference type="Google" id="ProtNLM"/>
    </source>
</evidence>
<protein>
    <recommendedName>
        <fullName evidence="4">Lipoprotein</fullName>
    </recommendedName>
</protein>
<gene>
    <name evidence="2" type="ORF">SIL82_07780</name>
</gene>
<proteinExistence type="predicted"/>
<organism evidence="2 3">
    <name type="scientific">Sphingomonas echinoides</name>
    <dbReference type="NCBI Taxonomy" id="59803"/>
    <lineage>
        <taxon>Bacteria</taxon>
        <taxon>Pseudomonadati</taxon>
        <taxon>Pseudomonadota</taxon>
        <taxon>Alphaproteobacteria</taxon>
        <taxon>Sphingomonadales</taxon>
        <taxon>Sphingomonadaceae</taxon>
        <taxon>Sphingomonas</taxon>
    </lineage>
</organism>
<comment type="caution">
    <text evidence="2">The sequence shown here is derived from an EMBL/GenBank/DDBJ whole genome shotgun (WGS) entry which is preliminary data.</text>
</comment>
<accession>A0ABU4PLX9</accession>
<feature type="signal peptide" evidence="1">
    <location>
        <begin position="1"/>
        <end position="17"/>
    </location>
</feature>
<name>A0ABU4PLX9_9SPHN</name>
<dbReference type="EMBL" id="JAWXXV010000001">
    <property type="protein sequence ID" value="MDX5984157.1"/>
    <property type="molecule type" value="Genomic_DNA"/>
</dbReference>
<sequence>MTFRKSAIAALSLPVFAAVLLGGCRHTGDLDETGGITAVRTACPSVAVPAGTGDITLFDPATSHDATALDLTAVLTNVRSTCTDAGDDILTTVTFSVEGRRLRTDGARDVTLPYFITVVQGGSAVVAKRLGHATLHFEPGQPRASVQGTATATVSRAAATLPNDVRKKLLEKRKAGGEDAAVDPLTRPEVRQAVLRATFEALVGFQLTNDQLKYNATR</sequence>
<evidence type="ECO:0000313" key="2">
    <source>
        <dbReference type="EMBL" id="MDX5984157.1"/>
    </source>
</evidence>
<dbReference type="RefSeq" id="WP_083834152.1">
    <property type="nucleotide sequence ID" value="NZ_JAWXXV010000001.1"/>
</dbReference>
<evidence type="ECO:0000313" key="3">
    <source>
        <dbReference type="Proteomes" id="UP001279660"/>
    </source>
</evidence>
<dbReference type="Proteomes" id="UP001279660">
    <property type="component" value="Unassembled WGS sequence"/>
</dbReference>